<sequence length="590" mass="65756">MSRETDLSRRTFLKATGSGAAVATVAGCLTGDPDEGSDNELNLINSTVTTLDPIQSTDTASGQIVKQVYEALTYYPNGESSVENLLAEDVEISDDLLTYTFTLADAEFHNGDPLTADDFVYSLRRLAESPNSERANFVLEDTFLSVEHEVEGEELVPDSLGVEAVDDQTLEIRLETPHPNALELLAYDSFSAVPEGLVGDIEGYDGEIEHDEFSTETMIGTGPFEFDTWEPDAEARVTRFDDYHGSTANVEAVHWQIIEDDDAGYTYAMERNADIFGPGGGMPTAQYDPNKVDAETDDLGRSVGSYGPIENGDTVEYVGVPQLSTYYVAFNAPSVPRPVRRAIAYVTDHEELIAEVFKERGEEAWTFTPPGAFPGGQEQYESFIEDYPYGANETDRDAARQVLEDAGYTSDDPYELTLTTYESEVFQEFGRLTRDKLSGLGVDLSLEQSPFATLIERGENGELDFYSLGWTWSWPAADYGMFGFEPENTDTSRMPEETNGYYLDWHREDSDASAQAQGAWERVEANPDPDAQDVRDEAYLEMERAVWDDAVMIPLLHDLEERFIYDYVDVEPFGAMGAYQQRFNNVSLDE</sequence>
<dbReference type="InterPro" id="IPR039424">
    <property type="entry name" value="SBP_5"/>
</dbReference>
<keyword evidence="6" id="KW-1185">Reference proteome</keyword>
<evidence type="ECO:0000313" key="6">
    <source>
        <dbReference type="Proteomes" id="UP000663203"/>
    </source>
</evidence>
<dbReference type="InterPro" id="IPR019546">
    <property type="entry name" value="TAT_signal_bac_arc"/>
</dbReference>
<dbReference type="CDD" id="cd00995">
    <property type="entry name" value="PBP2_NikA_DppA_OppA_like"/>
    <property type="match status" value="1"/>
</dbReference>
<dbReference type="KEGG" id="hakz:J0X25_11475"/>
<dbReference type="EMBL" id="CP071462">
    <property type="protein sequence ID" value="QSW98031.1"/>
    <property type="molecule type" value="Genomic_DNA"/>
</dbReference>
<organism evidence="5 6">
    <name type="scientific">Haloterrigena alkaliphila</name>
    <dbReference type="NCBI Taxonomy" id="2816475"/>
    <lineage>
        <taxon>Archaea</taxon>
        <taxon>Methanobacteriati</taxon>
        <taxon>Methanobacteriota</taxon>
        <taxon>Stenosarchaea group</taxon>
        <taxon>Halobacteria</taxon>
        <taxon>Halobacteriales</taxon>
        <taxon>Natrialbaceae</taxon>
        <taxon>Haloterrigena</taxon>
    </lineage>
</organism>
<dbReference type="Gene3D" id="3.10.105.10">
    <property type="entry name" value="Dipeptide-binding Protein, Domain 3"/>
    <property type="match status" value="1"/>
</dbReference>
<keyword evidence="3" id="KW-0732">Signal</keyword>
<dbReference type="PIRSF" id="PIRSF002741">
    <property type="entry name" value="MppA"/>
    <property type="match status" value="1"/>
</dbReference>
<evidence type="ECO:0000256" key="2">
    <source>
        <dbReference type="ARBA" id="ARBA00022448"/>
    </source>
</evidence>
<protein>
    <submittedName>
        <fullName evidence="5">Twin-arginine translocation signal domain-containing protein</fullName>
    </submittedName>
</protein>
<dbReference type="InterPro" id="IPR000914">
    <property type="entry name" value="SBP_5_dom"/>
</dbReference>
<dbReference type="GO" id="GO:0015833">
    <property type="term" value="P:peptide transport"/>
    <property type="evidence" value="ECO:0007669"/>
    <property type="project" value="TreeGrafter"/>
</dbReference>
<gene>
    <name evidence="5" type="ORF">J0X25_11475</name>
</gene>
<evidence type="ECO:0000256" key="3">
    <source>
        <dbReference type="ARBA" id="ARBA00022729"/>
    </source>
</evidence>
<dbReference type="PROSITE" id="PS51257">
    <property type="entry name" value="PROKAR_LIPOPROTEIN"/>
    <property type="match status" value="1"/>
</dbReference>
<dbReference type="PANTHER" id="PTHR30290:SF9">
    <property type="entry name" value="OLIGOPEPTIDE-BINDING PROTEIN APPA"/>
    <property type="match status" value="1"/>
</dbReference>
<accession>A0A8A2V988</accession>
<dbReference type="NCBIfam" id="TIGR01409">
    <property type="entry name" value="TAT_signal_seq"/>
    <property type="match status" value="1"/>
</dbReference>
<reference evidence="5 6" key="1">
    <citation type="submission" date="2021-03" db="EMBL/GenBank/DDBJ databases">
        <title>Haloterrigena longa sp. nov. and Haloterrigena limicola sp. nov., extremely halophilic archaea isolated from a salt lake.</title>
        <authorList>
            <person name="Henglin C."/>
        </authorList>
    </citation>
    <scope>NUCLEOTIDE SEQUENCE [LARGE SCALE GENOMIC DNA]</scope>
    <source>
        <strain evidence="5 6">KZCA68</strain>
    </source>
</reference>
<evidence type="ECO:0000313" key="5">
    <source>
        <dbReference type="EMBL" id="QSW98031.1"/>
    </source>
</evidence>
<evidence type="ECO:0000259" key="4">
    <source>
        <dbReference type="Pfam" id="PF00496"/>
    </source>
</evidence>
<dbReference type="GeneID" id="63187934"/>
<name>A0A8A2V988_9EURY</name>
<dbReference type="InterPro" id="IPR006311">
    <property type="entry name" value="TAT_signal"/>
</dbReference>
<dbReference type="RefSeq" id="WP_207287649.1">
    <property type="nucleotide sequence ID" value="NZ_CP071462.1"/>
</dbReference>
<dbReference type="GO" id="GO:1904680">
    <property type="term" value="F:peptide transmembrane transporter activity"/>
    <property type="evidence" value="ECO:0007669"/>
    <property type="project" value="TreeGrafter"/>
</dbReference>
<dbReference type="PANTHER" id="PTHR30290">
    <property type="entry name" value="PERIPLASMIC BINDING COMPONENT OF ABC TRANSPORTER"/>
    <property type="match status" value="1"/>
</dbReference>
<proteinExistence type="inferred from homology"/>
<dbReference type="GO" id="GO:0042597">
    <property type="term" value="C:periplasmic space"/>
    <property type="evidence" value="ECO:0007669"/>
    <property type="project" value="UniProtKB-ARBA"/>
</dbReference>
<feature type="domain" description="Solute-binding protein family 5" evidence="4">
    <location>
        <begin position="82"/>
        <end position="484"/>
    </location>
</feature>
<dbReference type="Proteomes" id="UP000663203">
    <property type="component" value="Chromosome"/>
</dbReference>
<dbReference type="AlphaFoldDB" id="A0A8A2V988"/>
<evidence type="ECO:0000256" key="1">
    <source>
        <dbReference type="ARBA" id="ARBA00005695"/>
    </source>
</evidence>
<dbReference type="SUPFAM" id="SSF53850">
    <property type="entry name" value="Periplasmic binding protein-like II"/>
    <property type="match status" value="1"/>
</dbReference>
<dbReference type="GO" id="GO:0043190">
    <property type="term" value="C:ATP-binding cassette (ABC) transporter complex"/>
    <property type="evidence" value="ECO:0007669"/>
    <property type="project" value="InterPro"/>
</dbReference>
<dbReference type="Pfam" id="PF00496">
    <property type="entry name" value="SBP_bac_5"/>
    <property type="match status" value="1"/>
</dbReference>
<dbReference type="Gene3D" id="3.40.190.10">
    <property type="entry name" value="Periplasmic binding protein-like II"/>
    <property type="match status" value="1"/>
</dbReference>
<keyword evidence="2" id="KW-0813">Transport</keyword>
<dbReference type="InterPro" id="IPR030678">
    <property type="entry name" value="Peptide/Ni-bd"/>
</dbReference>
<dbReference type="PROSITE" id="PS51318">
    <property type="entry name" value="TAT"/>
    <property type="match status" value="1"/>
</dbReference>
<comment type="similarity">
    <text evidence="1">Belongs to the bacterial solute-binding protein 5 family.</text>
</comment>